<comment type="caution">
    <text evidence="6">The sequence shown here is derived from an EMBL/GenBank/DDBJ whole genome shotgun (WGS) entry which is preliminary data.</text>
</comment>
<dbReference type="Proteomes" id="UP000053900">
    <property type="component" value="Unassembled WGS sequence"/>
</dbReference>
<dbReference type="InterPro" id="IPR014191">
    <property type="entry name" value="Anaer_RNR_activator"/>
</dbReference>
<accession>A0ABR5IPX2</accession>
<evidence type="ECO:0000256" key="1">
    <source>
        <dbReference type="ARBA" id="ARBA00001966"/>
    </source>
</evidence>
<protein>
    <submittedName>
        <fullName evidence="6">Ribonucleoside-triphosphate reductase activating protein</fullName>
    </submittedName>
</protein>
<gene>
    <name evidence="6" type="ORF">AFK20_03655</name>
</gene>
<dbReference type="SFLD" id="SFLDS00029">
    <property type="entry name" value="Radical_SAM"/>
    <property type="match status" value="1"/>
</dbReference>
<keyword evidence="3" id="KW-0479">Metal-binding</keyword>
<evidence type="ECO:0000256" key="2">
    <source>
        <dbReference type="ARBA" id="ARBA00022691"/>
    </source>
</evidence>
<dbReference type="InterPro" id="IPR007197">
    <property type="entry name" value="rSAM"/>
</dbReference>
<dbReference type="Gene3D" id="3.20.20.70">
    <property type="entry name" value="Aldolase class I"/>
    <property type="match status" value="1"/>
</dbReference>
<sequence>MLNIVEYDIVFQEVPTEISLALTVAGCPLMCRGCSRADTWKKEKGTPLTDDFLAGLLESYKGLISCVLFMGGEWQPSALLSALKQIRHSGLKTALYTGLDAIPSSLQAELTYLKTGPWIMELGGLDIPTTNQRFIDCTNGEVLNHLFWRNYE</sequence>
<evidence type="ECO:0000256" key="3">
    <source>
        <dbReference type="ARBA" id="ARBA00022723"/>
    </source>
</evidence>
<dbReference type="Pfam" id="PF13353">
    <property type="entry name" value="Fer4_12"/>
    <property type="match status" value="1"/>
</dbReference>
<organism evidence="6 7">
    <name type="scientific">Enhydrobacter aerosaccus</name>
    <dbReference type="NCBI Taxonomy" id="225324"/>
    <lineage>
        <taxon>Bacteria</taxon>
        <taxon>Pseudomonadati</taxon>
        <taxon>Pseudomonadota</taxon>
        <taxon>Alphaproteobacteria</taxon>
        <taxon>Hyphomicrobiales</taxon>
        <taxon>Enhydrobacter</taxon>
    </lineage>
</organism>
<dbReference type="NCBIfam" id="TIGR02826">
    <property type="entry name" value="RNR_activ_nrdG3"/>
    <property type="match status" value="1"/>
</dbReference>
<reference evidence="6 7" key="1">
    <citation type="submission" date="2015-07" db="EMBL/GenBank/DDBJ databases">
        <title>Draft genome of Enhydrobacter aerosaccus.</title>
        <authorList>
            <person name="Wang X."/>
        </authorList>
    </citation>
    <scope>NUCLEOTIDE SEQUENCE [LARGE SCALE GENOMIC DNA]</scope>
    <source>
        <strain evidence="6 7">CGMCC9176</strain>
    </source>
</reference>
<comment type="cofactor">
    <cofactor evidence="1">
        <name>[4Fe-4S] cluster</name>
        <dbReference type="ChEBI" id="CHEBI:49883"/>
    </cofactor>
</comment>
<keyword evidence="7" id="KW-1185">Reference proteome</keyword>
<evidence type="ECO:0000256" key="5">
    <source>
        <dbReference type="ARBA" id="ARBA00023014"/>
    </source>
</evidence>
<proteinExistence type="predicted"/>
<evidence type="ECO:0000313" key="7">
    <source>
        <dbReference type="Proteomes" id="UP000053900"/>
    </source>
</evidence>
<dbReference type="EMBL" id="LGSW01000001">
    <property type="protein sequence ID" value="KND23148.1"/>
    <property type="molecule type" value="Genomic_DNA"/>
</dbReference>
<evidence type="ECO:0000313" key="6">
    <source>
        <dbReference type="EMBL" id="KND23148.1"/>
    </source>
</evidence>
<dbReference type="InterPro" id="IPR013785">
    <property type="entry name" value="Aldolase_TIM"/>
</dbReference>
<name>A0ABR5IPX2_9HYPH</name>
<keyword evidence="2" id="KW-0949">S-adenosyl-L-methionine</keyword>
<keyword evidence="4" id="KW-0408">Iron</keyword>
<evidence type="ECO:0000256" key="4">
    <source>
        <dbReference type="ARBA" id="ARBA00023004"/>
    </source>
</evidence>
<keyword evidence="5" id="KW-0411">Iron-sulfur</keyword>